<dbReference type="SUPFAM" id="SSF103473">
    <property type="entry name" value="MFS general substrate transporter"/>
    <property type="match status" value="2"/>
</dbReference>
<evidence type="ECO:0000313" key="7">
    <source>
        <dbReference type="EMBL" id="GAA4613668.1"/>
    </source>
</evidence>
<dbReference type="InterPro" id="IPR036259">
    <property type="entry name" value="MFS_trans_sf"/>
</dbReference>
<keyword evidence="4 5" id="KW-0472">Membrane</keyword>
<dbReference type="CDD" id="cd17321">
    <property type="entry name" value="MFS_MMR_MDR_like"/>
    <property type="match status" value="1"/>
</dbReference>
<evidence type="ECO:0000256" key="2">
    <source>
        <dbReference type="ARBA" id="ARBA00022692"/>
    </source>
</evidence>
<organism evidence="7 8">
    <name type="scientific">Actinoallomurus liliacearum</name>
    <dbReference type="NCBI Taxonomy" id="1080073"/>
    <lineage>
        <taxon>Bacteria</taxon>
        <taxon>Bacillati</taxon>
        <taxon>Actinomycetota</taxon>
        <taxon>Actinomycetes</taxon>
        <taxon>Streptosporangiales</taxon>
        <taxon>Thermomonosporaceae</taxon>
        <taxon>Actinoallomurus</taxon>
    </lineage>
</organism>
<dbReference type="EMBL" id="BAABHJ010000023">
    <property type="protein sequence ID" value="GAA4613668.1"/>
    <property type="molecule type" value="Genomic_DNA"/>
</dbReference>
<dbReference type="Gene3D" id="1.20.1720.10">
    <property type="entry name" value="Multidrug resistance protein D"/>
    <property type="match status" value="1"/>
</dbReference>
<feature type="transmembrane region" description="Helical" evidence="5">
    <location>
        <begin position="69"/>
        <end position="88"/>
    </location>
</feature>
<keyword evidence="8" id="KW-1185">Reference proteome</keyword>
<feature type="domain" description="Major facilitator superfamily (MFS) profile" evidence="6">
    <location>
        <begin position="3"/>
        <end position="455"/>
    </location>
</feature>
<evidence type="ECO:0000256" key="5">
    <source>
        <dbReference type="SAM" id="Phobius"/>
    </source>
</evidence>
<evidence type="ECO:0000256" key="4">
    <source>
        <dbReference type="ARBA" id="ARBA00023136"/>
    </source>
</evidence>
<feature type="transmembrane region" description="Helical" evidence="5">
    <location>
        <begin position="355"/>
        <end position="378"/>
    </location>
</feature>
<dbReference type="PROSITE" id="PS50850">
    <property type="entry name" value="MFS"/>
    <property type="match status" value="1"/>
</dbReference>
<feature type="transmembrane region" description="Helical" evidence="5">
    <location>
        <begin position="399"/>
        <end position="419"/>
    </location>
</feature>
<evidence type="ECO:0000256" key="1">
    <source>
        <dbReference type="ARBA" id="ARBA00004651"/>
    </source>
</evidence>
<protein>
    <submittedName>
        <fullName evidence="7">MFS transporter</fullName>
    </submittedName>
</protein>
<feature type="transmembrane region" description="Helical" evidence="5">
    <location>
        <begin position="262"/>
        <end position="286"/>
    </location>
</feature>
<evidence type="ECO:0000259" key="6">
    <source>
        <dbReference type="PROSITE" id="PS50850"/>
    </source>
</evidence>
<dbReference type="Pfam" id="PF07690">
    <property type="entry name" value="MFS_1"/>
    <property type="match status" value="1"/>
</dbReference>
<feature type="transmembrane region" description="Helical" evidence="5">
    <location>
        <begin position="328"/>
        <end position="349"/>
    </location>
</feature>
<gene>
    <name evidence="7" type="ORF">GCM10023195_59310</name>
</gene>
<name>A0ABP8TPY4_9ACTN</name>
<feature type="transmembrane region" description="Helical" evidence="5">
    <location>
        <begin position="34"/>
        <end position="57"/>
    </location>
</feature>
<feature type="transmembrane region" description="Helical" evidence="5">
    <location>
        <begin position="127"/>
        <end position="151"/>
    </location>
</feature>
<feature type="transmembrane region" description="Helical" evidence="5">
    <location>
        <begin position="431"/>
        <end position="451"/>
    </location>
</feature>
<feature type="transmembrane region" description="Helical" evidence="5">
    <location>
        <begin position="94"/>
        <end position="115"/>
    </location>
</feature>
<dbReference type="Gene3D" id="1.20.1250.20">
    <property type="entry name" value="MFS general substrate transporter like domains"/>
    <property type="match status" value="1"/>
</dbReference>
<dbReference type="Proteomes" id="UP001500212">
    <property type="component" value="Unassembled WGS sequence"/>
</dbReference>
<keyword evidence="2 5" id="KW-0812">Transmembrane</keyword>
<dbReference type="PANTHER" id="PTHR42718">
    <property type="entry name" value="MAJOR FACILITATOR SUPERFAMILY MULTIDRUG TRANSPORTER MFSC"/>
    <property type="match status" value="1"/>
</dbReference>
<comment type="subcellular location">
    <subcellularLocation>
        <location evidence="1">Cell membrane</location>
        <topology evidence="1">Multi-pass membrane protein</topology>
    </subcellularLocation>
</comment>
<evidence type="ECO:0000256" key="3">
    <source>
        <dbReference type="ARBA" id="ARBA00022989"/>
    </source>
</evidence>
<dbReference type="InterPro" id="IPR020846">
    <property type="entry name" value="MFS_dom"/>
</dbReference>
<accession>A0ABP8TPY4</accession>
<keyword evidence="3 5" id="KW-1133">Transmembrane helix</keyword>
<evidence type="ECO:0000313" key="8">
    <source>
        <dbReference type="Proteomes" id="UP001500212"/>
    </source>
</evidence>
<feature type="transmembrane region" description="Helical" evidence="5">
    <location>
        <begin position="157"/>
        <end position="179"/>
    </location>
</feature>
<sequence length="471" mass="48274">MLLLPVILAAFFMYGFDGNVVNVALPALQSDLGAGAAALELVVGGYVFSYATGLVLGGRLGDIFGHRRLFLTGVAAFTVASVLCGLAQDSTQLVLARMLQGLTAAAMVPQVLALITTVLPAEQRPRALAWFGVTGGLSGVCGQLLGGLLLGADVFGLGWRVIFFINLPVGLAVFALASAALPRTTVAGRPAVDGIGVLGVSGSLALALVPLVLGRQEGWPVWAWVLLVSSAPVFWAALTWERRLAARGGQPLLDLTLFRGKVFTIGLAINAAFMAFFTSFIFVISLTLQTGFGYSALGAGLIFTPTAVLAMVASLTGKRLIAKYGLRVMTAGTVITGLSVLLIAVGLQAEGDHIAVPWLLTATGLMGIGNGLILPSLIGAPMTGIAPAKAGVASGTLSTTQQFAGVTGVAVVGGIYFAVLDHGGYATAAEVAAWIALALVLTMTVLAMRLARTVSAQRRLGTDESEALVSA</sequence>
<feature type="transmembrane region" description="Helical" evidence="5">
    <location>
        <begin position="219"/>
        <end position="241"/>
    </location>
</feature>
<dbReference type="InterPro" id="IPR011701">
    <property type="entry name" value="MFS"/>
</dbReference>
<dbReference type="RefSeq" id="WP_345361717.1">
    <property type="nucleotide sequence ID" value="NZ_BAABHJ010000023.1"/>
</dbReference>
<comment type="caution">
    <text evidence="7">The sequence shown here is derived from an EMBL/GenBank/DDBJ whole genome shotgun (WGS) entry which is preliminary data.</text>
</comment>
<feature type="transmembrane region" description="Helical" evidence="5">
    <location>
        <begin position="292"/>
        <end position="316"/>
    </location>
</feature>
<feature type="transmembrane region" description="Helical" evidence="5">
    <location>
        <begin position="191"/>
        <end position="213"/>
    </location>
</feature>
<dbReference type="PANTHER" id="PTHR42718:SF39">
    <property type="entry name" value="ACTINORHODIN TRANSPORTER-RELATED"/>
    <property type="match status" value="1"/>
</dbReference>
<reference evidence="8" key="1">
    <citation type="journal article" date="2019" name="Int. J. Syst. Evol. Microbiol.">
        <title>The Global Catalogue of Microorganisms (GCM) 10K type strain sequencing project: providing services to taxonomists for standard genome sequencing and annotation.</title>
        <authorList>
            <consortium name="The Broad Institute Genomics Platform"/>
            <consortium name="The Broad Institute Genome Sequencing Center for Infectious Disease"/>
            <person name="Wu L."/>
            <person name="Ma J."/>
        </authorList>
    </citation>
    <scope>NUCLEOTIDE SEQUENCE [LARGE SCALE GENOMIC DNA]</scope>
    <source>
        <strain evidence="8">JCM 17938</strain>
    </source>
</reference>
<proteinExistence type="predicted"/>